<evidence type="ECO:0000256" key="2">
    <source>
        <dbReference type="ARBA" id="ARBA00022603"/>
    </source>
</evidence>
<accession>A0ABS8Y5D9</accession>
<feature type="non-terminal residue" evidence="11">
    <location>
        <position position="166"/>
    </location>
</feature>
<organism evidence="11 12">
    <name type="scientific">Datura stramonium</name>
    <name type="common">Jimsonweed</name>
    <name type="synonym">Common thornapple</name>
    <dbReference type="NCBI Taxonomy" id="4076"/>
    <lineage>
        <taxon>Eukaryota</taxon>
        <taxon>Viridiplantae</taxon>
        <taxon>Streptophyta</taxon>
        <taxon>Embryophyta</taxon>
        <taxon>Tracheophyta</taxon>
        <taxon>Spermatophyta</taxon>
        <taxon>Magnoliopsida</taxon>
        <taxon>eudicotyledons</taxon>
        <taxon>Gunneridae</taxon>
        <taxon>Pentapetalae</taxon>
        <taxon>asterids</taxon>
        <taxon>lamiids</taxon>
        <taxon>Solanales</taxon>
        <taxon>Solanaceae</taxon>
        <taxon>Solanoideae</taxon>
        <taxon>Datureae</taxon>
        <taxon>Datura</taxon>
    </lineage>
</organism>
<evidence type="ECO:0000256" key="6">
    <source>
        <dbReference type="ARBA" id="ARBA00039449"/>
    </source>
</evidence>
<keyword evidence="2" id="KW-0489">Methyltransferase</keyword>
<dbReference type="PANTHER" id="PTHR12753:SF0">
    <property type="entry name" value="ALPHA N-TERMINAL PROTEIN METHYLTRANSFERASE 1"/>
    <property type="match status" value="1"/>
</dbReference>
<dbReference type="Proteomes" id="UP000823775">
    <property type="component" value="Unassembled WGS sequence"/>
</dbReference>
<dbReference type="Pfam" id="PF05891">
    <property type="entry name" value="Methyltransf_PK"/>
    <property type="match status" value="1"/>
</dbReference>
<reference evidence="11 12" key="1">
    <citation type="journal article" date="2021" name="BMC Genomics">
        <title>Datura genome reveals duplications of psychoactive alkaloid biosynthetic genes and high mutation rate following tissue culture.</title>
        <authorList>
            <person name="Rajewski A."/>
            <person name="Carter-House D."/>
            <person name="Stajich J."/>
            <person name="Litt A."/>
        </authorList>
    </citation>
    <scope>NUCLEOTIDE SEQUENCE [LARGE SCALE GENOMIC DNA]</scope>
    <source>
        <strain evidence="11">AR-01</strain>
    </source>
</reference>
<evidence type="ECO:0000256" key="5">
    <source>
        <dbReference type="ARBA" id="ARBA00039112"/>
    </source>
</evidence>
<comment type="catalytic activity">
    <reaction evidence="8">
        <text>N-terminal L-seryl-L-prolyl-L-lysyl-[protein] + 3 S-adenosyl-L-methionine = N-terminal N,N,N-trimethyl-L-seryl-L-prolyl-L-lysyl-[protein] + 3 S-adenosyl-L-homocysteine + 3 H(+)</text>
        <dbReference type="Rhea" id="RHEA:54724"/>
        <dbReference type="Rhea" id="RHEA-COMP:13789"/>
        <dbReference type="Rhea" id="RHEA-COMP:13973"/>
        <dbReference type="ChEBI" id="CHEBI:15378"/>
        <dbReference type="ChEBI" id="CHEBI:57856"/>
        <dbReference type="ChEBI" id="CHEBI:59789"/>
        <dbReference type="ChEBI" id="CHEBI:138061"/>
        <dbReference type="ChEBI" id="CHEBI:138317"/>
        <dbReference type="EC" id="2.1.1.244"/>
    </reaction>
</comment>
<evidence type="ECO:0000256" key="9">
    <source>
        <dbReference type="ARBA" id="ARBA00047885"/>
    </source>
</evidence>
<comment type="catalytic activity">
    <reaction evidence="9">
        <text>N-terminal L-prolyl-L-prolyl-L-lysyl-[protein] + 2 S-adenosyl-L-methionine = N-terminal N,N-dimethyl-L-prolyl-L-prolyl-L-lysyl-[protein] + 2 S-adenosyl-L-homocysteine + 2 H(+)</text>
        <dbReference type="Rhea" id="RHEA:54736"/>
        <dbReference type="Rhea" id="RHEA-COMP:13787"/>
        <dbReference type="Rhea" id="RHEA-COMP:13974"/>
        <dbReference type="ChEBI" id="CHEBI:15378"/>
        <dbReference type="ChEBI" id="CHEBI:57856"/>
        <dbReference type="ChEBI" id="CHEBI:59789"/>
        <dbReference type="ChEBI" id="CHEBI:138059"/>
        <dbReference type="ChEBI" id="CHEBI:138318"/>
        <dbReference type="EC" id="2.1.1.244"/>
    </reaction>
</comment>
<name>A0ABS8Y5D9_DATST</name>
<dbReference type="EMBL" id="JACEIK010017249">
    <property type="protein sequence ID" value="MCE5165817.1"/>
    <property type="molecule type" value="Genomic_DNA"/>
</dbReference>
<evidence type="ECO:0000256" key="10">
    <source>
        <dbReference type="ARBA" id="ARBA00048167"/>
    </source>
</evidence>
<evidence type="ECO:0000256" key="1">
    <source>
        <dbReference type="ARBA" id="ARBA00009059"/>
    </source>
</evidence>
<dbReference type="EC" id="2.1.1.244" evidence="5"/>
<comment type="caution">
    <text evidence="11">The sequence shown here is derived from an EMBL/GenBank/DDBJ whole genome shotgun (WGS) entry which is preliminary data.</text>
</comment>
<sequence>MCEFSRFHMGTAKAPVLPSRPSFCNIVSQFQIPDHFLPPKSPARRTFPSRPRTQMEIGGLDSDGREFKNADEMWREEVGDGDPQKKSQWYNKGINYWEGVEATVDGVLGGYGHVNAADIKASEDFLNAILDERFPNAERGRRLVALDCGSGIGRVTKNLLIRYFFE</sequence>
<protein>
    <recommendedName>
        <fullName evidence="6">Alpha N-terminal protein methyltransferase 1</fullName>
        <ecNumber evidence="5">2.1.1.244</ecNumber>
    </recommendedName>
    <alternativeName>
        <fullName evidence="7">X-Pro-Lys N-terminal protein methyltransferase 1</fullName>
    </alternativeName>
</protein>
<evidence type="ECO:0000256" key="7">
    <source>
        <dbReference type="ARBA" id="ARBA00043129"/>
    </source>
</evidence>
<evidence type="ECO:0000256" key="3">
    <source>
        <dbReference type="ARBA" id="ARBA00022679"/>
    </source>
</evidence>
<dbReference type="InterPro" id="IPR008576">
    <property type="entry name" value="MeTrfase_NTM1"/>
</dbReference>
<comment type="similarity">
    <text evidence="1">Belongs to the methyltransferase superfamily. NTM1 family.</text>
</comment>
<keyword evidence="12" id="KW-1185">Reference proteome</keyword>
<dbReference type="PANTHER" id="PTHR12753">
    <property type="entry name" value="AD-003 - RELATED"/>
    <property type="match status" value="1"/>
</dbReference>
<comment type="catalytic activity">
    <reaction evidence="10">
        <text>N-terminal L-alanyl-L-prolyl-L-lysyl-[protein] + 3 S-adenosyl-L-methionine = N-terminal N,N,N-trimethyl-L-alanyl-L-prolyl-L-lysyl-[protein] + 3 S-adenosyl-L-homocysteine + 3 H(+)</text>
        <dbReference type="Rhea" id="RHEA:54712"/>
        <dbReference type="Rhea" id="RHEA-COMP:13785"/>
        <dbReference type="Rhea" id="RHEA-COMP:13971"/>
        <dbReference type="ChEBI" id="CHEBI:15378"/>
        <dbReference type="ChEBI" id="CHEBI:57856"/>
        <dbReference type="ChEBI" id="CHEBI:59789"/>
        <dbReference type="ChEBI" id="CHEBI:138057"/>
        <dbReference type="ChEBI" id="CHEBI:138315"/>
        <dbReference type="EC" id="2.1.1.244"/>
    </reaction>
</comment>
<evidence type="ECO:0000256" key="4">
    <source>
        <dbReference type="ARBA" id="ARBA00022691"/>
    </source>
</evidence>
<gene>
    <name evidence="11" type="ORF">HAX54_012479</name>
</gene>
<dbReference type="SUPFAM" id="SSF53335">
    <property type="entry name" value="S-adenosyl-L-methionine-dependent methyltransferases"/>
    <property type="match status" value="1"/>
</dbReference>
<keyword evidence="3" id="KW-0808">Transferase</keyword>
<keyword evidence="4" id="KW-0949">S-adenosyl-L-methionine</keyword>
<evidence type="ECO:0000313" key="11">
    <source>
        <dbReference type="EMBL" id="MCE5165817.1"/>
    </source>
</evidence>
<proteinExistence type="inferred from homology"/>
<dbReference type="Gene3D" id="3.40.50.150">
    <property type="entry name" value="Vaccinia Virus protein VP39"/>
    <property type="match status" value="1"/>
</dbReference>
<evidence type="ECO:0000256" key="8">
    <source>
        <dbReference type="ARBA" id="ARBA00047306"/>
    </source>
</evidence>
<dbReference type="InterPro" id="IPR029063">
    <property type="entry name" value="SAM-dependent_MTases_sf"/>
</dbReference>
<evidence type="ECO:0000313" key="12">
    <source>
        <dbReference type="Proteomes" id="UP000823775"/>
    </source>
</evidence>